<reference evidence="2 3" key="1">
    <citation type="journal article" date="2022" name="Front. Microbiol.">
        <title>High genomic differentiation and limited gene flow indicate recent cryptic speciation within the genus Laspinema (cyanobacteria).</title>
        <authorList>
            <person name="Stanojkovic A."/>
            <person name="Skoupy S."/>
            <person name="Skaloud P."/>
            <person name="Dvorak P."/>
        </authorList>
    </citation>
    <scope>NUCLEOTIDE SEQUENCE [LARGE SCALE GENOMIC DNA]</scope>
    <source>
        <strain evidence="2 3">D2a</strain>
    </source>
</reference>
<proteinExistence type="predicted"/>
<feature type="signal peptide" evidence="1">
    <location>
        <begin position="1"/>
        <end position="23"/>
    </location>
</feature>
<dbReference type="Pfam" id="PF11832">
    <property type="entry name" value="DUF3352"/>
    <property type="match status" value="1"/>
</dbReference>
<dbReference type="RefSeq" id="WP_368009557.1">
    <property type="nucleotide sequence ID" value="NZ_JAMXFF010000075.1"/>
</dbReference>
<protein>
    <submittedName>
        <fullName evidence="2">DUF3352 domain-containing protein</fullName>
    </submittedName>
</protein>
<accession>A0ABT2N009</accession>
<evidence type="ECO:0000313" key="2">
    <source>
        <dbReference type="EMBL" id="MCT7970127.1"/>
    </source>
</evidence>
<gene>
    <name evidence="2" type="ORF">NG799_27820</name>
</gene>
<organism evidence="2 3">
    <name type="scientific">Laspinema palackyanum D2a</name>
    <dbReference type="NCBI Taxonomy" id="2953684"/>
    <lineage>
        <taxon>Bacteria</taxon>
        <taxon>Bacillati</taxon>
        <taxon>Cyanobacteriota</taxon>
        <taxon>Cyanophyceae</taxon>
        <taxon>Oscillatoriophycideae</taxon>
        <taxon>Oscillatoriales</taxon>
        <taxon>Laspinemataceae</taxon>
        <taxon>Laspinema</taxon>
        <taxon>Laspinema palackyanum</taxon>
    </lineage>
</organism>
<evidence type="ECO:0000256" key="1">
    <source>
        <dbReference type="SAM" id="SignalP"/>
    </source>
</evidence>
<dbReference type="InterPro" id="IPR021787">
    <property type="entry name" value="DUF3352"/>
</dbReference>
<keyword evidence="1" id="KW-0732">Signal</keyword>
<dbReference type="EMBL" id="JAMXFF010000075">
    <property type="protein sequence ID" value="MCT7970127.1"/>
    <property type="molecule type" value="Genomic_DNA"/>
</dbReference>
<name>A0ABT2N009_9CYAN</name>
<feature type="chain" id="PRO_5047018749" evidence="1">
    <location>
        <begin position="24"/>
        <end position="618"/>
    </location>
</feature>
<sequence>MLKRVTLPVLSVLVLTTGSVLQAQPVPEGVAPTSPPAVTTVLPGDISGVLLMDTRANAWNGLNRFIDLPPGFSGPGFLPYIPAEVNFARDIQPWLGDWAAIAVMPGGEGTGSASLQEKAVMVAPIEDPNRIPNFVAQLSAIQGQPRERQFQGVTLLEWPGPNMARAQQKSPGSLKSWPIALNPLFAFKQSKWLKGLPVLAQTRPILPDATPRAPEQPAPRPPEVQGTAGLAIAIVPGYVVAAQSSAPLERWILTKDTSNSLARDPQFQRTLAHPESGRSLVMGYGNFTQLAELSSASPLLNQLVPLPASGDINAAGGELGTLYSAIDLMVWMEPQGIRAQSRGFYKTPATEPLGVPTPNPMAARLPASTYFTCGGSLNWWQAIGPILGQTFLTLPGLDQIPEFTQSTLGLDVTEDILPWMDGEITTFVFPTNRGFFPTVDETMKLGMGSMIETSDRQSAERLLTQLDEQIANQLSGAITITRHQINENSVTSWEVINPNGRTESVFAHGWISENTLMMTTGLGPFQELYPQPAQSLANAFNFQAALEPLPQANLGSCYLNMGSFLAWVNTFVPPEINASPEGQIVLNSLGKIRSISGTGISLNTHVQWDLFMLLSPRS</sequence>
<dbReference type="Proteomes" id="UP001525890">
    <property type="component" value="Unassembled WGS sequence"/>
</dbReference>
<evidence type="ECO:0000313" key="3">
    <source>
        <dbReference type="Proteomes" id="UP001525890"/>
    </source>
</evidence>
<comment type="caution">
    <text evidence="2">The sequence shown here is derived from an EMBL/GenBank/DDBJ whole genome shotgun (WGS) entry which is preliminary data.</text>
</comment>
<keyword evidence="3" id="KW-1185">Reference proteome</keyword>